<organism evidence="1 2">
    <name type="scientific">Nocardia bovistercoris</name>
    <dbReference type="NCBI Taxonomy" id="2785916"/>
    <lineage>
        <taxon>Bacteria</taxon>
        <taxon>Bacillati</taxon>
        <taxon>Actinomycetota</taxon>
        <taxon>Actinomycetes</taxon>
        <taxon>Mycobacteriales</taxon>
        <taxon>Nocardiaceae</taxon>
        <taxon>Nocardia</taxon>
    </lineage>
</organism>
<protein>
    <recommendedName>
        <fullName evidence="3">DUF4254 domain-containing protein</fullName>
    </recommendedName>
</protein>
<sequence>MSGSRLGSAPTSTEAAGGDSAEILLSPRELIAAIAGKIQGVSPMVAWARELGDLHASLLPCAPDRRPEGFDPAAVRAEIARIIDIIDSSAVGRLPCIPQARTHTHTLGQVVSTVAETFATAWWTVRHSDDEEVRHHAWTRLGEIREGYAALLADIETKRVQLPTEVIADPSVPASVPASR</sequence>
<evidence type="ECO:0000313" key="1">
    <source>
        <dbReference type="EMBL" id="MBH0781138.1"/>
    </source>
</evidence>
<reference evidence="1" key="1">
    <citation type="submission" date="2020-11" db="EMBL/GenBank/DDBJ databases">
        <title>Nocardia NEAU-351.nov., a novel actinomycete isolated from the cow dung.</title>
        <authorList>
            <person name="Zhang X."/>
        </authorList>
    </citation>
    <scope>NUCLEOTIDE SEQUENCE</scope>
    <source>
        <strain evidence="1">NEAU-351</strain>
    </source>
</reference>
<evidence type="ECO:0008006" key="3">
    <source>
        <dbReference type="Google" id="ProtNLM"/>
    </source>
</evidence>
<dbReference type="Proteomes" id="UP000655751">
    <property type="component" value="Unassembled WGS sequence"/>
</dbReference>
<proteinExistence type="predicted"/>
<evidence type="ECO:0000313" key="2">
    <source>
        <dbReference type="Proteomes" id="UP000655751"/>
    </source>
</evidence>
<gene>
    <name evidence="1" type="ORF">IT779_33180</name>
</gene>
<accession>A0A931IID4</accession>
<dbReference type="EMBL" id="JADMLG010000021">
    <property type="protein sequence ID" value="MBH0781138.1"/>
    <property type="molecule type" value="Genomic_DNA"/>
</dbReference>
<comment type="caution">
    <text evidence="1">The sequence shown here is derived from an EMBL/GenBank/DDBJ whole genome shotgun (WGS) entry which is preliminary data.</text>
</comment>
<dbReference type="AlphaFoldDB" id="A0A931IID4"/>
<keyword evidence="2" id="KW-1185">Reference proteome</keyword>
<dbReference type="RefSeq" id="WP_196153439.1">
    <property type="nucleotide sequence ID" value="NZ_JADMLG010000021.1"/>
</dbReference>
<name>A0A931IID4_9NOCA</name>